<keyword evidence="10" id="KW-0614">Plasmid</keyword>
<keyword evidence="6 8" id="KW-1133">Transmembrane helix</keyword>
<dbReference type="Gene3D" id="1.20.1720.10">
    <property type="entry name" value="Multidrug resistance protein D"/>
    <property type="match status" value="1"/>
</dbReference>
<accession>A0A518XJ69</accession>
<dbReference type="EMBL" id="CP032704">
    <property type="protein sequence ID" value="QDY44238.1"/>
    <property type="molecule type" value="Genomic_DNA"/>
</dbReference>
<comment type="subcellular location">
    <subcellularLocation>
        <location evidence="8">Cell inner membrane</location>
        <topology evidence="8">Multi-pass membrane protein</topology>
    </subcellularLocation>
    <subcellularLocation>
        <location evidence="1">Cell membrane</location>
        <topology evidence="1">Multi-pass membrane protein</topology>
    </subcellularLocation>
</comment>
<evidence type="ECO:0000256" key="6">
    <source>
        <dbReference type="ARBA" id="ARBA00022989"/>
    </source>
</evidence>
<feature type="transmembrane region" description="Helical" evidence="8">
    <location>
        <begin position="362"/>
        <end position="382"/>
    </location>
</feature>
<dbReference type="Pfam" id="PF07690">
    <property type="entry name" value="MFS_1"/>
    <property type="match status" value="1"/>
</dbReference>
<evidence type="ECO:0000313" key="11">
    <source>
        <dbReference type="Proteomes" id="UP000319411"/>
    </source>
</evidence>
<feature type="transmembrane region" description="Helical" evidence="8">
    <location>
        <begin position="337"/>
        <end position="356"/>
    </location>
</feature>
<dbReference type="NCBIfam" id="TIGR00710">
    <property type="entry name" value="efflux_Bcr_CflA"/>
    <property type="match status" value="1"/>
</dbReference>
<gene>
    <name evidence="10" type="ORF">D8B20_20090</name>
</gene>
<keyword evidence="7 8" id="KW-0472">Membrane</keyword>
<evidence type="ECO:0000259" key="9">
    <source>
        <dbReference type="PROSITE" id="PS50850"/>
    </source>
</evidence>
<dbReference type="RefSeq" id="WP_145891667.1">
    <property type="nucleotide sequence ID" value="NZ_CP032704.1"/>
</dbReference>
<keyword evidence="8" id="KW-0997">Cell inner membrane</keyword>
<keyword evidence="11" id="KW-1185">Reference proteome</keyword>
<name>A0A518XJ69_9GAMM</name>
<dbReference type="InterPro" id="IPR036259">
    <property type="entry name" value="MFS_trans_sf"/>
</dbReference>
<dbReference type="InterPro" id="IPR020846">
    <property type="entry name" value="MFS_dom"/>
</dbReference>
<feature type="transmembrane region" description="Helical" evidence="8">
    <location>
        <begin position="303"/>
        <end position="325"/>
    </location>
</feature>
<organism evidence="10 11">
    <name type="scientific">Candidatus Pantoea soli</name>
    <dbReference type="NCBI Taxonomy" id="3098669"/>
    <lineage>
        <taxon>Bacteria</taxon>
        <taxon>Pseudomonadati</taxon>
        <taxon>Pseudomonadota</taxon>
        <taxon>Gammaproteobacteria</taxon>
        <taxon>Enterobacterales</taxon>
        <taxon>Erwiniaceae</taxon>
        <taxon>Pantoea</taxon>
    </lineage>
</organism>
<comment type="similarity">
    <text evidence="2 8">Belongs to the major facilitator superfamily. Bcr/CmlA family.</text>
</comment>
<dbReference type="KEGG" id="pdis:D8B20_20090"/>
<evidence type="ECO:0000256" key="1">
    <source>
        <dbReference type="ARBA" id="ARBA00004651"/>
    </source>
</evidence>
<keyword evidence="5 8" id="KW-0812">Transmembrane</keyword>
<dbReference type="PANTHER" id="PTHR23502">
    <property type="entry name" value="MAJOR FACILITATOR SUPERFAMILY"/>
    <property type="match status" value="1"/>
</dbReference>
<evidence type="ECO:0000256" key="7">
    <source>
        <dbReference type="ARBA" id="ARBA00023136"/>
    </source>
</evidence>
<dbReference type="InterPro" id="IPR011701">
    <property type="entry name" value="MFS"/>
</dbReference>
<evidence type="ECO:0000256" key="3">
    <source>
        <dbReference type="ARBA" id="ARBA00022448"/>
    </source>
</evidence>
<dbReference type="GO" id="GO:1990961">
    <property type="term" value="P:xenobiotic detoxification by transmembrane export across the plasma membrane"/>
    <property type="evidence" value="ECO:0007669"/>
    <property type="project" value="InterPro"/>
</dbReference>
<dbReference type="PROSITE" id="PS50850">
    <property type="entry name" value="MFS"/>
    <property type="match status" value="1"/>
</dbReference>
<keyword evidence="4" id="KW-1003">Cell membrane</keyword>
<dbReference type="Proteomes" id="UP000319411">
    <property type="component" value="Plasmid unnamed2"/>
</dbReference>
<evidence type="ECO:0000256" key="4">
    <source>
        <dbReference type="ARBA" id="ARBA00022475"/>
    </source>
</evidence>
<feature type="transmembrane region" description="Helical" evidence="8">
    <location>
        <begin position="132"/>
        <end position="151"/>
    </location>
</feature>
<proteinExistence type="inferred from homology"/>
<keyword evidence="3 8" id="KW-0813">Transport</keyword>
<feature type="transmembrane region" description="Helical" evidence="8">
    <location>
        <begin position="46"/>
        <end position="63"/>
    </location>
</feature>
<feature type="transmembrane region" description="Helical" evidence="8">
    <location>
        <begin position="75"/>
        <end position="93"/>
    </location>
</feature>
<feature type="transmembrane region" description="Helical" evidence="8">
    <location>
        <begin position="248"/>
        <end position="265"/>
    </location>
</feature>
<evidence type="ECO:0000256" key="2">
    <source>
        <dbReference type="ARBA" id="ARBA00006236"/>
    </source>
</evidence>
<geneLocation type="plasmid" evidence="10 11">
    <name>unnamed2</name>
</geneLocation>
<reference evidence="10 11" key="1">
    <citation type="submission" date="2018-10" db="EMBL/GenBank/DDBJ databases">
        <title>Genome Sequencing of Pantoea dispersa DSM 32899.</title>
        <authorList>
            <person name="Nawrath M."/>
            <person name="Ottenheim C."/>
            <person name="Wilm A."/>
            <person name="Zimmermann W."/>
            <person name="Wu J.C."/>
        </authorList>
    </citation>
    <scope>NUCLEOTIDE SEQUENCE [LARGE SCALE GENOMIC DNA]</scope>
    <source>
        <strain evidence="10 11">DSM 32899</strain>
        <plasmid evidence="10 11">unnamed2</plasmid>
    </source>
</reference>
<dbReference type="InterPro" id="IPR004812">
    <property type="entry name" value="Efflux_drug-R_Bcr/CmlA"/>
</dbReference>
<evidence type="ECO:0000313" key="10">
    <source>
        <dbReference type="EMBL" id="QDY44238.1"/>
    </source>
</evidence>
<dbReference type="CDD" id="cd17320">
    <property type="entry name" value="MFS_MdfA_MDR_like"/>
    <property type="match status" value="1"/>
</dbReference>
<sequence>MNTIKYKAAVILGTLTALGPLCTDFYLSALPSLTQSLATSTSAAQLTLTATLVGLGMGQFAFGPLSDRVGRKVPLIASLVLFIITSVACALAQDISQLIVARFFQGVAGAGGAVLSRAIARDMYSGTSLTGFLALLMTINGVAPVLAPVMGSLQLTYTGWRGLFITLCIIGTVILAVSALGLQETRKKASSSDNQPAGAFGVLKDKTFLSFSLLQGFMMAGMFAYIGASSYVLQDIYHMSPRAFSMTFAVNGAGLILSSLIVARVSRTAGEVKTLDLSLMLALVFSVLLLASFWMTFPLWSALIMLFLAVSVNSGICTLASSIALQQQSRNSGTASAWLGMLMFSMGGISAPLTGIGGTSGVSMSAVILLSYCLAFVIFLFGKRAYRAQSDLQGLLE</sequence>
<evidence type="ECO:0000256" key="8">
    <source>
        <dbReference type="RuleBase" id="RU365088"/>
    </source>
</evidence>
<feature type="transmembrane region" description="Helical" evidence="8">
    <location>
        <begin position="208"/>
        <end position="228"/>
    </location>
</feature>
<dbReference type="OrthoDB" id="9814303at2"/>
<dbReference type="GO" id="GO:0005886">
    <property type="term" value="C:plasma membrane"/>
    <property type="evidence" value="ECO:0007669"/>
    <property type="project" value="UniProtKB-SubCell"/>
</dbReference>
<dbReference type="GO" id="GO:0042910">
    <property type="term" value="F:xenobiotic transmembrane transporter activity"/>
    <property type="evidence" value="ECO:0007669"/>
    <property type="project" value="InterPro"/>
</dbReference>
<evidence type="ECO:0000256" key="5">
    <source>
        <dbReference type="ARBA" id="ARBA00022692"/>
    </source>
</evidence>
<dbReference type="PANTHER" id="PTHR23502:SF132">
    <property type="entry name" value="POLYAMINE TRANSPORTER 2-RELATED"/>
    <property type="match status" value="1"/>
</dbReference>
<comment type="caution">
    <text evidence="8">Lacks conserved residue(s) required for the propagation of feature annotation.</text>
</comment>
<feature type="transmembrane region" description="Helical" evidence="8">
    <location>
        <begin position="99"/>
        <end position="120"/>
    </location>
</feature>
<feature type="domain" description="Major facilitator superfamily (MFS) profile" evidence="9">
    <location>
        <begin position="1"/>
        <end position="385"/>
    </location>
</feature>
<feature type="transmembrane region" description="Helical" evidence="8">
    <location>
        <begin position="163"/>
        <end position="182"/>
    </location>
</feature>
<dbReference type="SUPFAM" id="SSF103473">
    <property type="entry name" value="MFS general substrate transporter"/>
    <property type="match status" value="1"/>
</dbReference>
<protein>
    <recommendedName>
        <fullName evidence="8">Bcr/CflA family efflux transporter</fullName>
    </recommendedName>
</protein>
<dbReference type="AlphaFoldDB" id="A0A518XJ69"/>
<feature type="transmembrane region" description="Helical" evidence="8">
    <location>
        <begin position="277"/>
        <end position="297"/>
    </location>
</feature>